<keyword evidence="10" id="KW-1185">Reference proteome</keyword>
<dbReference type="GO" id="GO:0005524">
    <property type="term" value="F:ATP binding"/>
    <property type="evidence" value="ECO:0007669"/>
    <property type="project" value="UniProtKB-KW"/>
</dbReference>
<dbReference type="InterPro" id="IPR043519">
    <property type="entry name" value="NT_sf"/>
</dbReference>
<evidence type="ECO:0000256" key="1">
    <source>
        <dbReference type="ARBA" id="ARBA00022679"/>
    </source>
</evidence>
<keyword evidence="5" id="KW-0460">Magnesium</keyword>
<protein>
    <submittedName>
        <fullName evidence="9">Glutamate-ammonia-ligase adenylyltransferase</fullName>
    </submittedName>
</protein>
<dbReference type="GO" id="GO:0008882">
    <property type="term" value="F:[glutamate-ammonia-ligase] adenylyltransferase activity"/>
    <property type="evidence" value="ECO:0007669"/>
    <property type="project" value="InterPro"/>
</dbReference>
<keyword evidence="3" id="KW-0547">Nucleotide-binding</keyword>
<keyword evidence="6" id="KW-0511">Multifunctional enzyme</keyword>
<dbReference type="GO" id="GO:0000820">
    <property type="term" value="P:regulation of glutamine family amino acid metabolic process"/>
    <property type="evidence" value="ECO:0007669"/>
    <property type="project" value="TreeGrafter"/>
</dbReference>
<dbReference type="InterPro" id="IPR023057">
    <property type="entry name" value="GlnE"/>
</dbReference>
<keyword evidence="1 9" id="KW-0808">Transferase</keyword>
<dbReference type="SUPFAM" id="SSF81593">
    <property type="entry name" value="Nucleotidyltransferase substrate binding subunit/domain"/>
    <property type="match status" value="2"/>
</dbReference>
<evidence type="ECO:0000313" key="10">
    <source>
        <dbReference type="Proteomes" id="UP000192934"/>
    </source>
</evidence>
<evidence type="ECO:0000256" key="6">
    <source>
        <dbReference type="ARBA" id="ARBA00023268"/>
    </source>
</evidence>
<dbReference type="PANTHER" id="PTHR30621:SF0">
    <property type="entry name" value="BIFUNCTIONAL GLUTAMINE SYNTHETASE ADENYLYLTRANSFERASE_ADENYLYL-REMOVING ENZYME"/>
    <property type="match status" value="1"/>
</dbReference>
<dbReference type="InterPro" id="IPR013546">
    <property type="entry name" value="PII_UdlTrfase/GS_AdlTrfase"/>
</dbReference>
<evidence type="ECO:0000256" key="3">
    <source>
        <dbReference type="ARBA" id="ARBA00022741"/>
    </source>
</evidence>
<feature type="domain" description="PII-uridylyltransferase/Glutamine-synthetase adenylyltransferase" evidence="8">
    <location>
        <begin position="269"/>
        <end position="387"/>
    </location>
</feature>
<dbReference type="PANTHER" id="PTHR30621">
    <property type="entry name" value="GLUTAMINE SYNTHETASE ADENYLYLTRANSFERASE"/>
    <property type="match status" value="1"/>
</dbReference>
<feature type="domain" description="Glutamate-ammonia ligase adenylyltransferase repeated" evidence="7">
    <location>
        <begin position="506"/>
        <end position="747"/>
    </location>
</feature>
<keyword evidence="9" id="KW-0436">Ligase</keyword>
<dbReference type="Gene3D" id="1.20.120.1510">
    <property type="match status" value="1"/>
</dbReference>
<dbReference type="RefSeq" id="WP_085217477.1">
    <property type="nucleotide sequence ID" value="NZ_LT840185.1"/>
</dbReference>
<gene>
    <name evidence="9" type="ORF">SAMN06295910_0629</name>
</gene>
<keyword evidence="2 9" id="KW-0548">Nucleotidyltransferase</keyword>
<dbReference type="NCBIfam" id="NF010706">
    <property type="entry name" value="PRK14108.1"/>
    <property type="match status" value="1"/>
</dbReference>
<dbReference type="Proteomes" id="UP000192934">
    <property type="component" value="Chromosome I"/>
</dbReference>
<evidence type="ECO:0000256" key="5">
    <source>
        <dbReference type="ARBA" id="ARBA00022842"/>
    </source>
</evidence>
<dbReference type="SUPFAM" id="SSF81301">
    <property type="entry name" value="Nucleotidyltransferase"/>
    <property type="match status" value="2"/>
</dbReference>
<dbReference type="GO" id="GO:0005829">
    <property type="term" value="C:cytosol"/>
    <property type="evidence" value="ECO:0007669"/>
    <property type="project" value="TreeGrafter"/>
</dbReference>
<sequence>MNDTLGDVNLNDALARARQHAPFLRQRLESDPALAHMLAAGRLADALVMAGNTGDDIDDVGIALRRQRSAVATVLAIGDLAGALPLEAVVEGLSDLADRALERAITAAMLARTPDEAPRGFAVIALGKHGSRELNYSSDIDVLFLYDPRTLPLKPREDHQQAALRIGQKVVEQLQARTSDGYVFRVDLRLRPSPEVTPIALPVDAAISYYESQALPWERAAFIRARFVAGDAAVGRYFLDAIHPFVWRRSLDFGAIGEIRSITGRIRDHYAQGQALGPRYDLKRGRGGIREIEFFAQAHQLIHGGREPALRAPATLDALAALAAGGRISEAQAAMLSEAYRLFRTVEHRLQMVDDRQTHSLPEGAALDNVARLHGLADGPALVDLLAPHVAKVAANYDALADDDDEQNARLPRDAAPLEEALARAGFSEAEAARQRVESWRSGRARSLQAGAAREAFEALLPALIEALGASPDPARALNRFDDIVEKLPGGVNFYRLLEARPALLQILATVLAHAPTLAEQLGRRPGLLDGLIDASAFDPPPEVDRLIAAFSRPERDGEDYQMVLDRVRRRVNERRFALGAQVVLARSEPIDVAHGYARVAEAALNVLADAAIAEFAAQHGRVPGGELLVLGLGRLGGAALTHASDLDLVYLFTGSHEAVSDGRRPLSATDYFNRLAPRVSSALSVPTAAGPLYEVDTRLRPHGGDGLLAVSLESFATYQRERAWTFEHMALTRARPVYGSADGRAALQAIVDAALCSPRDPAVLTADAARMRAEVARHKPPAGPFDIKMGEGGLVDLEFAIHTLQLREGIGIDPRLECAIPVLTDAGFVPAGIRDALRLLTAMLVTMRLVSPASAEPPEASRALVARACGVEDWDALLAAHDAARQSVSALWRSVAQTAGDE</sequence>
<proteinExistence type="predicted"/>
<dbReference type="Pfam" id="PF03710">
    <property type="entry name" value="GlnE"/>
    <property type="match status" value="2"/>
</dbReference>
<organism evidence="9 10">
    <name type="scientific">Allosphingosinicella indica</name>
    <dbReference type="NCBI Taxonomy" id="941907"/>
    <lineage>
        <taxon>Bacteria</taxon>
        <taxon>Pseudomonadati</taxon>
        <taxon>Pseudomonadota</taxon>
        <taxon>Alphaproteobacteria</taxon>
        <taxon>Sphingomonadales</taxon>
        <taxon>Sphingomonadaceae</taxon>
        <taxon>Allosphingosinicella</taxon>
    </lineage>
</organism>
<dbReference type="GO" id="GO:0016874">
    <property type="term" value="F:ligase activity"/>
    <property type="evidence" value="ECO:0007669"/>
    <property type="project" value="UniProtKB-KW"/>
</dbReference>
<dbReference type="EMBL" id="LT840185">
    <property type="protein sequence ID" value="SMF61637.1"/>
    <property type="molecule type" value="Genomic_DNA"/>
</dbReference>
<dbReference type="CDD" id="cd05401">
    <property type="entry name" value="NT_GlnE_GlnD_like"/>
    <property type="match status" value="1"/>
</dbReference>
<dbReference type="NCBIfam" id="NF008292">
    <property type="entry name" value="PRK11072.1"/>
    <property type="match status" value="1"/>
</dbReference>
<dbReference type="AlphaFoldDB" id="A0A1X7G0X0"/>
<evidence type="ECO:0000256" key="2">
    <source>
        <dbReference type="ARBA" id="ARBA00022695"/>
    </source>
</evidence>
<dbReference type="Pfam" id="PF08335">
    <property type="entry name" value="GlnD_UR_UTase"/>
    <property type="match status" value="1"/>
</dbReference>
<feature type="domain" description="Glutamate-ammonia ligase adenylyltransferase repeated" evidence="7">
    <location>
        <begin position="17"/>
        <end position="239"/>
    </location>
</feature>
<dbReference type="OrthoDB" id="9759366at2"/>
<name>A0A1X7G0X0_9SPHN</name>
<evidence type="ECO:0000313" key="9">
    <source>
        <dbReference type="EMBL" id="SMF61637.1"/>
    </source>
</evidence>
<dbReference type="STRING" id="941907.SAMN06295910_0629"/>
<reference evidence="10" key="1">
    <citation type="submission" date="2017-04" db="EMBL/GenBank/DDBJ databases">
        <authorList>
            <person name="Varghese N."/>
            <person name="Submissions S."/>
        </authorList>
    </citation>
    <scope>NUCLEOTIDE SEQUENCE [LARGE SCALE GENOMIC DNA]</scope>
    <source>
        <strain evidence="10">Dd16</strain>
    </source>
</reference>
<evidence type="ECO:0000256" key="4">
    <source>
        <dbReference type="ARBA" id="ARBA00022840"/>
    </source>
</evidence>
<dbReference type="Gene3D" id="1.20.120.330">
    <property type="entry name" value="Nucleotidyltransferases domain 2"/>
    <property type="match status" value="2"/>
</dbReference>
<accession>A0A1X7G0X0</accession>
<dbReference type="InterPro" id="IPR005190">
    <property type="entry name" value="GlnE_rpt_dom"/>
</dbReference>
<keyword evidence="4" id="KW-0067">ATP-binding</keyword>
<evidence type="ECO:0000259" key="7">
    <source>
        <dbReference type="Pfam" id="PF03710"/>
    </source>
</evidence>
<dbReference type="Gene3D" id="3.30.460.10">
    <property type="entry name" value="Beta Polymerase, domain 2"/>
    <property type="match status" value="2"/>
</dbReference>
<evidence type="ECO:0000259" key="8">
    <source>
        <dbReference type="Pfam" id="PF08335"/>
    </source>
</evidence>